<dbReference type="EMBL" id="EAAA01001094">
    <property type="status" value="NOT_ANNOTATED_CDS"/>
    <property type="molecule type" value="Genomic_DNA"/>
</dbReference>
<reference evidence="1" key="2">
    <citation type="journal article" date="2008" name="Genome Biol.">
        <title>Improved genome assembly and evidence-based global gene model set for the chordate Ciona intestinalis: new insight into intron and operon populations.</title>
        <authorList>
            <person name="Satou Y."/>
            <person name="Mineta K."/>
            <person name="Ogasawara M."/>
            <person name="Sasakura Y."/>
            <person name="Shoguchi E."/>
            <person name="Ueno K."/>
            <person name="Yamada L."/>
            <person name="Matsumoto J."/>
            <person name="Wasserscheid J."/>
            <person name="Dewar K."/>
            <person name="Wiley G.B."/>
            <person name="Macmil S.L."/>
            <person name="Roe B.A."/>
            <person name="Zeller R.W."/>
            <person name="Hastings K.E."/>
            <person name="Lemaire P."/>
            <person name="Lindquist E."/>
            <person name="Endo T."/>
            <person name="Hotta K."/>
            <person name="Inaba K."/>
        </authorList>
    </citation>
    <scope>NUCLEOTIDE SEQUENCE [LARGE SCALE GENOMIC DNA]</scope>
    <source>
        <strain evidence="1">wild type</strain>
    </source>
</reference>
<proteinExistence type="predicted"/>
<reference evidence="1" key="4">
    <citation type="submission" date="2025-09" db="UniProtKB">
        <authorList>
            <consortium name="Ensembl"/>
        </authorList>
    </citation>
    <scope>IDENTIFICATION</scope>
</reference>
<accession>F6Q4A2</accession>
<dbReference type="Ensembl" id="ENSCINT00000029223.1">
    <property type="protein sequence ID" value="ENSCINP00000028977.1"/>
    <property type="gene ID" value="ENSCING00000016898.1"/>
</dbReference>
<evidence type="ECO:0000313" key="2">
    <source>
        <dbReference type="Proteomes" id="UP000008144"/>
    </source>
</evidence>
<keyword evidence="2" id="KW-1185">Reference proteome</keyword>
<name>F6Q4A2_CIOIN</name>
<evidence type="ECO:0000313" key="1">
    <source>
        <dbReference type="Ensembl" id="ENSCINP00000028977.1"/>
    </source>
</evidence>
<dbReference type="AlphaFoldDB" id="F6Q4A2"/>
<dbReference type="Proteomes" id="UP000008144">
    <property type="component" value="Chromosome 13"/>
</dbReference>
<reference evidence="2" key="1">
    <citation type="journal article" date="2002" name="Science">
        <title>The draft genome of Ciona intestinalis: insights into chordate and vertebrate origins.</title>
        <authorList>
            <person name="Dehal P."/>
            <person name="Satou Y."/>
            <person name="Campbell R.K."/>
            <person name="Chapman J."/>
            <person name="Degnan B."/>
            <person name="De Tomaso A."/>
            <person name="Davidson B."/>
            <person name="Di Gregorio A."/>
            <person name="Gelpke M."/>
            <person name="Goodstein D.M."/>
            <person name="Harafuji N."/>
            <person name="Hastings K.E."/>
            <person name="Ho I."/>
            <person name="Hotta K."/>
            <person name="Huang W."/>
            <person name="Kawashima T."/>
            <person name="Lemaire P."/>
            <person name="Martinez D."/>
            <person name="Meinertzhagen I.A."/>
            <person name="Necula S."/>
            <person name="Nonaka M."/>
            <person name="Putnam N."/>
            <person name="Rash S."/>
            <person name="Saiga H."/>
            <person name="Satake M."/>
            <person name="Terry A."/>
            <person name="Yamada L."/>
            <person name="Wang H.G."/>
            <person name="Awazu S."/>
            <person name="Azumi K."/>
            <person name="Boore J."/>
            <person name="Branno M."/>
            <person name="Chin-Bow S."/>
            <person name="DeSantis R."/>
            <person name="Doyle S."/>
            <person name="Francino P."/>
            <person name="Keys D.N."/>
            <person name="Haga S."/>
            <person name="Hayashi H."/>
            <person name="Hino K."/>
            <person name="Imai K.S."/>
            <person name="Inaba K."/>
            <person name="Kano S."/>
            <person name="Kobayashi K."/>
            <person name="Kobayashi M."/>
            <person name="Lee B.I."/>
            <person name="Makabe K.W."/>
            <person name="Manohar C."/>
            <person name="Matassi G."/>
            <person name="Medina M."/>
            <person name="Mochizuki Y."/>
            <person name="Mount S."/>
            <person name="Morishita T."/>
            <person name="Miura S."/>
            <person name="Nakayama A."/>
            <person name="Nishizaka S."/>
            <person name="Nomoto H."/>
            <person name="Ohta F."/>
            <person name="Oishi K."/>
            <person name="Rigoutsos I."/>
            <person name="Sano M."/>
            <person name="Sasaki A."/>
            <person name="Sasakura Y."/>
            <person name="Shoguchi E."/>
            <person name="Shin-i T."/>
            <person name="Spagnuolo A."/>
            <person name="Stainier D."/>
            <person name="Suzuki M.M."/>
            <person name="Tassy O."/>
            <person name="Takatori N."/>
            <person name="Tokuoka M."/>
            <person name="Yagi K."/>
            <person name="Yoshizaki F."/>
            <person name="Wada S."/>
            <person name="Zhang C."/>
            <person name="Hyatt P.D."/>
            <person name="Larimer F."/>
            <person name="Detter C."/>
            <person name="Doggett N."/>
            <person name="Glavina T."/>
            <person name="Hawkins T."/>
            <person name="Richardson P."/>
            <person name="Lucas S."/>
            <person name="Kohara Y."/>
            <person name="Levine M."/>
            <person name="Satoh N."/>
            <person name="Rokhsar D.S."/>
        </authorList>
    </citation>
    <scope>NUCLEOTIDE SEQUENCE [LARGE SCALE GENOMIC DNA]</scope>
</reference>
<protein>
    <submittedName>
        <fullName evidence="1">Uncharacterized protein</fullName>
    </submittedName>
</protein>
<sequence>MAGWGNLDARESRCEVTSRRQKLLVRNTIQPFMNKDVCSIVWLVVGIHYERESRSRSNVTTREAMSFMNEDRRSKMTICKDNVLGYQGFIFVNGSYGGQSVLSYFYA</sequence>
<dbReference type="InParanoid" id="F6Q4A2"/>
<reference evidence="1" key="3">
    <citation type="submission" date="2025-08" db="UniProtKB">
        <authorList>
            <consortium name="Ensembl"/>
        </authorList>
    </citation>
    <scope>IDENTIFICATION</scope>
</reference>
<dbReference type="HOGENOM" id="CLU_2209077_0_0_1"/>
<organism evidence="1 2">
    <name type="scientific">Ciona intestinalis</name>
    <name type="common">Transparent sea squirt</name>
    <name type="synonym">Ascidia intestinalis</name>
    <dbReference type="NCBI Taxonomy" id="7719"/>
    <lineage>
        <taxon>Eukaryota</taxon>
        <taxon>Metazoa</taxon>
        <taxon>Chordata</taxon>
        <taxon>Tunicata</taxon>
        <taxon>Ascidiacea</taxon>
        <taxon>Phlebobranchia</taxon>
        <taxon>Cionidae</taxon>
        <taxon>Ciona</taxon>
    </lineage>
</organism>